<evidence type="ECO:0000313" key="9">
    <source>
        <dbReference type="EMBL" id="KAH9501963.1"/>
    </source>
</evidence>
<gene>
    <name evidence="9" type="primary">TBX1</name>
    <name evidence="9" type="ORF">DERF_012768</name>
</gene>
<dbReference type="GO" id="GO:0000981">
    <property type="term" value="F:DNA-binding transcription factor activity, RNA polymerase II-specific"/>
    <property type="evidence" value="ECO:0007669"/>
    <property type="project" value="TreeGrafter"/>
</dbReference>
<dbReference type="EMBL" id="ASGP02000006">
    <property type="protein sequence ID" value="KAH9501963.1"/>
    <property type="molecule type" value="Genomic_DNA"/>
</dbReference>
<dbReference type="PANTHER" id="PTHR11267">
    <property type="entry name" value="T-BOX PROTEIN-RELATED"/>
    <property type="match status" value="1"/>
</dbReference>
<keyword evidence="10" id="KW-1185">Reference proteome</keyword>
<dbReference type="PANTHER" id="PTHR11267:SF195">
    <property type="entry name" value="OPTOMOTOR-BLIND-RELATED-GENE-1, ISOFORM A"/>
    <property type="match status" value="1"/>
</dbReference>
<evidence type="ECO:0000256" key="1">
    <source>
        <dbReference type="ARBA" id="ARBA00004123"/>
    </source>
</evidence>
<organism evidence="9 10">
    <name type="scientific">Dermatophagoides farinae</name>
    <name type="common">American house dust mite</name>
    <dbReference type="NCBI Taxonomy" id="6954"/>
    <lineage>
        <taxon>Eukaryota</taxon>
        <taxon>Metazoa</taxon>
        <taxon>Ecdysozoa</taxon>
        <taxon>Arthropoda</taxon>
        <taxon>Chelicerata</taxon>
        <taxon>Arachnida</taxon>
        <taxon>Acari</taxon>
        <taxon>Acariformes</taxon>
        <taxon>Sarcoptiformes</taxon>
        <taxon>Astigmata</taxon>
        <taxon>Psoroptidia</taxon>
        <taxon>Analgoidea</taxon>
        <taxon>Pyroglyphidae</taxon>
        <taxon>Dermatophagoidinae</taxon>
        <taxon>Dermatophagoides</taxon>
    </lineage>
</organism>
<evidence type="ECO:0000313" key="10">
    <source>
        <dbReference type="Proteomes" id="UP000790347"/>
    </source>
</evidence>
<reference evidence="9" key="2">
    <citation type="journal article" date="2022" name="Res Sq">
        <title>Comparative Genomics Reveals Insights into the Divergent Evolution of Astigmatic Mites and Household Pest Adaptations.</title>
        <authorList>
            <person name="Xiong Q."/>
            <person name="Wan A.T.-Y."/>
            <person name="Liu X.-Y."/>
            <person name="Fung C.S.-H."/>
            <person name="Xiao X."/>
            <person name="Malainual N."/>
            <person name="Hou J."/>
            <person name="Wang L."/>
            <person name="Wang M."/>
            <person name="Yang K."/>
            <person name="Cui Y."/>
            <person name="Leung E."/>
            <person name="Nong W."/>
            <person name="Shin S.-K."/>
            <person name="Au S."/>
            <person name="Jeong K.Y."/>
            <person name="Chew F.T."/>
            <person name="Hui J."/>
            <person name="Leung T.F."/>
            <person name="Tungtrongchitr A."/>
            <person name="Zhong N."/>
            <person name="Liu Z."/>
            <person name="Tsui S."/>
        </authorList>
    </citation>
    <scope>NUCLEOTIDE SEQUENCE</scope>
    <source>
        <strain evidence="9">Derf</strain>
        <tissue evidence="9">Whole organism</tissue>
    </source>
</reference>
<dbReference type="GO" id="GO:0000978">
    <property type="term" value="F:RNA polymerase II cis-regulatory region sequence-specific DNA binding"/>
    <property type="evidence" value="ECO:0007669"/>
    <property type="project" value="InterPro"/>
</dbReference>
<dbReference type="InterPro" id="IPR018186">
    <property type="entry name" value="TF_T-box_CS"/>
</dbReference>
<dbReference type="InterPro" id="IPR008967">
    <property type="entry name" value="p53-like_TF_DNA-bd_sf"/>
</dbReference>
<evidence type="ECO:0000256" key="6">
    <source>
        <dbReference type="PROSITE-ProRule" id="PRU00201"/>
    </source>
</evidence>
<dbReference type="GO" id="GO:0000785">
    <property type="term" value="C:chromatin"/>
    <property type="evidence" value="ECO:0007669"/>
    <property type="project" value="TreeGrafter"/>
</dbReference>
<dbReference type="InterPro" id="IPR036960">
    <property type="entry name" value="T-box_sf"/>
</dbReference>
<feature type="domain" description="T-box" evidence="8">
    <location>
        <begin position="40"/>
        <end position="237"/>
    </location>
</feature>
<dbReference type="PROSITE" id="PS50252">
    <property type="entry name" value="TBOX_3"/>
    <property type="match status" value="1"/>
</dbReference>
<feature type="region of interest" description="Disordered" evidence="7">
    <location>
        <begin position="233"/>
        <end position="257"/>
    </location>
</feature>
<comment type="subcellular location">
    <subcellularLocation>
        <location evidence="1 6">Nucleus</location>
    </subcellularLocation>
</comment>
<dbReference type="GO" id="GO:0001708">
    <property type="term" value="P:cell fate specification"/>
    <property type="evidence" value="ECO:0007669"/>
    <property type="project" value="TreeGrafter"/>
</dbReference>
<dbReference type="SMART" id="SM00425">
    <property type="entry name" value="TBOX"/>
    <property type="match status" value="1"/>
</dbReference>
<name>A0A922L3R9_DERFA</name>
<evidence type="ECO:0000256" key="7">
    <source>
        <dbReference type="SAM" id="MobiDB-lite"/>
    </source>
</evidence>
<keyword evidence="5 6" id="KW-0539">Nucleus</keyword>
<comment type="caution">
    <text evidence="6">Lacks conserved residue(s) required for the propagation of feature annotation.</text>
</comment>
<reference evidence="9" key="1">
    <citation type="submission" date="2013-05" db="EMBL/GenBank/DDBJ databases">
        <authorList>
            <person name="Yim A.K.Y."/>
            <person name="Chan T.F."/>
            <person name="Ji K.M."/>
            <person name="Liu X.Y."/>
            <person name="Zhou J.W."/>
            <person name="Li R.Q."/>
            <person name="Yang K.Y."/>
            <person name="Li J."/>
            <person name="Li M."/>
            <person name="Law P.T.W."/>
            <person name="Wu Y.L."/>
            <person name="Cai Z.L."/>
            <person name="Qin H."/>
            <person name="Bao Y."/>
            <person name="Leung R.K.K."/>
            <person name="Ng P.K.S."/>
            <person name="Zou J."/>
            <person name="Zhong X.J."/>
            <person name="Ran P.X."/>
            <person name="Zhong N.S."/>
            <person name="Liu Z.G."/>
            <person name="Tsui S.K.W."/>
        </authorList>
    </citation>
    <scope>NUCLEOTIDE SEQUENCE</scope>
    <source>
        <strain evidence="9">Derf</strain>
        <tissue evidence="9">Whole organism</tissue>
    </source>
</reference>
<dbReference type="Gene3D" id="2.60.40.820">
    <property type="entry name" value="Transcription factor, T-box"/>
    <property type="match status" value="1"/>
</dbReference>
<proteinExistence type="predicted"/>
<dbReference type="PROSITE" id="PS01283">
    <property type="entry name" value="TBOX_1"/>
    <property type="match status" value="1"/>
</dbReference>
<keyword evidence="4" id="KW-0804">Transcription</keyword>
<dbReference type="InterPro" id="IPR001699">
    <property type="entry name" value="TF_T-box"/>
</dbReference>
<protein>
    <submittedName>
        <fullName evidence="9">T-box transcription factor tbx1</fullName>
    </submittedName>
</protein>
<keyword evidence="3 6" id="KW-0238">DNA-binding</keyword>
<accession>A0A922L3R9</accession>
<dbReference type="Pfam" id="PF00907">
    <property type="entry name" value="T-box"/>
    <property type="match status" value="1"/>
</dbReference>
<evidence type="ECO:0000256" key="5">
    <source>
        <dbReference type="ARBA" id="ARBA00023242"/>
    </source>
</evidence>
<keyword evidence="2" id="KW-0805">Transcription regulation</keyword>
<dbReference type="AlphaFoldDB" id="A0A922L3R9"/>
<sequence length="257" mass="30599">MEQNSNVHHFDTWMNMMNMNDDHYDHYDDYWKFSSIKMSLESRCLWHEFNKIGNEMIVTKAGRRPFPTFQIRLKGMNPDADYILMMDFLLADDKRYRYAFHNSSWIIAGQADSSGPPRIHVHQDSSAKGGQWMRQTIAFDRLKFTNNPLDDNGHIILNSMHRYQPRFHVIGCEQPTTTTTTNDQQTSKYHHHHHHHKRNFRTFIFNETQFIAVTAYQNHRITQLKIASNPFAKGFRQHQQQKQQQQQTDDMTITRLA</sequence>
<evidence type="ECO:0000256" key="4">
    <source>
        <dbReference type="ARBA" id="ARBA00023163"/>
    </source>
</evidence>
<dbReference type="FunFam" id="2.60.40.820:FF:000007">
    <property type="entry name" value="T-box transcription factor"/>
    <property type="match status" value="1"/>
</dbReference>
<evidence type="ECO:0000256" key="2">
    <source>
        <dbReference type="ARBA" id="ARBA00023015"/>
    </source>
</evidence>
<dbReference type="GO" id="GO:0005634">
    <property type="term" value="C:nucleus"/>
    <property type="evidence" value="ECO:0007669"/>
    <property type="project" value="UniProtKB-SubCell"/>
</dbReference>
<evidence type="ECO:0000259" key="8">
    <source>
        <dbReference type="PROSITE" id="PS50252"/>
    </source>
</evidence>
<dbReference type="GO" id="GO:0045893">
    <property type="term" value="P:positive regulation of DNA-templated transcription"/>
    <property type="evidence" value="ECO:0007669"/>
    <property type="project" value="InterPro"/>
</dbReference>
<feature type="compositionally biased region" description="Low complexity" evidence="7">
    <location>
        <begin position="237"/>
        <end position="247"/>
    </location>
</feature>
<dbReference type="InterPro" id="IPR046360">
    <property type="entry name" value="T-box_DNA-bd"/>
</dbReference>
<dbReference type="SUPFAM" id="SSF49417">
    <property type="entry name" value="p53-like transcription factors"/>
    <property type="match status" value="1"/>
</dbReference>
<evidence type="ECO:0000256" key="3">
    <source>
        <dbReference type="ARBA" id="ARBA00023125"/>
    </source>
</evidence>
<dbReference type="Proteomes" id="UP000790347">
    <property type="component" value="Unassembled WGS sequence"/>
</dbReference>
<dbReference type="PRINTS" id="PR00937">
    <property type="entry name" value="TBOX"/>
</dbReference>
<comment type="caution">
    <text evidence="9">The sequence shown here is derived from an EMBL/GenBank/DDBJ whole genome shotgun (WGS) entry which is preliminary data.</text>
</comment>